<organism evidence="1 2">
    <name type="scientific">Salinicola endophyticus</name>
    <dbReference type="NCBI Taxonomy" id="1949083"/>
    <lineage>
        <taxon>Bacteria</taxon>
        <taxon>Pseudomonadati</taxon>
        <taxon>Pseudomonadota</taxon>
        <taxon>Gammaproteobacteria</taxon>
        <taxon>Oceanospirillales</taxon>
        <taxon>Halomonadaceae</taxon>
        <taxon>Salinicola</taxon>
    </lineage>
</organism>
<evidence type="ECO:0000313" key="2">
    <source>
        <dbReference type="Proteomes" id="UP001321526"/>
    </source>
</evidence>
<sequence length="391" mass="45399">MASTGINNADTVAAFGRLMDELLADANGPRKPPVVTFWCGAGFSKAWDRRSPTDGELFAIDLDDIRDFPNLQHVMHVIGWEDYRHLDFERFKNLRYVLDMQVRYPDIRNRYFDDQNLRLSIHELRTLVMRRFTAACDIHNVDDATLRFSATGVSPEQRAITDFFAALEDRADRAGLGDAWPLYHFLTTNYDFTIETILERVYRQQAPVFGRLYRGVTPQRICGGTIWEHLPRTVDRNVIKINGGFEILPTLEGFDFEYRQRSDAEIRQEPPLLILPSQVQDYDEPYFHQVFPKAVRLLRETDVLVVVGYSMPQEDSLVRFILRQLAESPHDARGKHVFVIDTKNHATIKSRLEEMFFYLPRIGWPREHYYSGRFEDFCAQVTGGTRAPPNT</sequence>
<accession>A0ABY8FQI1</accession>
<dbReference type="Proteomes" id="UP001321526">
    <property type="component" value="Chromosome"/>
</dbReference>
<evidence type="ECO:0008006" key="3">
    <source>
        <dbReference type="Google" id="ProtNLM"/>
    </source>
</evidence>
<dbReference type="RefSeq" id="WP_110674931.1">
    <property type="nucleotide sequence ID" value="NZ_CP035631.1"/>
</dbReference>
<gene>
    <name evidence="1" type="ORF">EVC62_11865</name>
</gene>
<evidence type="ECO:0000313" key="1">
    <source>
        <dbReference type="EMBL" id="WFF42144.1"/>
    </source>
</evidence>
<dbReference type="Pfam" id="PF13289">
    <property type="entry name" value="SIR2_2"/>
    <property type="match status" value="1"/>
</dbReference>
<keyword evidence="2" id="KW-1185">Reference proteome</keyword>
<proteinExistence type="predicted"/>
<dbReference type="EMBL" id="CP035631">
    <property type="protein sequence ID" value="WFF42144.1"/>
    <property type="molecule type" value="Genomic_DNA"/>
</dbReference>
<protein>
    <recommendedName>
        <fullName evidence="3">SIR2-like domain-containing protein</fullName>
    </recommendedName>
</protein>
<name>A0ABY8FQI1_9GAMM</name>
<reference evidence="1 2" key="1">
    <citation type="submission" date="2019-01" db="EMBL/GenBank/DDBJ databases">
        <title>Genome sequence of Salinicola endophyticus REST5.</title>
        <authorList>
            <person name="Nascimento F.X."/>
        </authorList>
    </citation>
    <scope>NUCLEOTIDE SEQUENCE [LARGE SCALE GENOMIC DNA]</scope>
    <source>
        <strain evidence="1 2">REST5</strain>
    </source>
</reference>